<evidence type="ECO:0000313" key="3">
    <source>
        <dbReference type="Proteomes" id="UP001604277"/>
    </source>
</evidence>
<reference evidence="2" key="2">
    <citation type="submission" date="2024-07" db="EMBL/GenBank/DDBJ databases">
        <title>Two chromosome-level genome assemblies of Korean endemic species Abeliophyllum distichum and Forsythia ovata (Oleaceae).</title>
        <authorList>
            <person name="Mun J.H."/>
        </authorList>
    </citation>
    <scope>NUCLEOTIDE SEQUENCE</scope>
    <source>
        <strain evidence="2">KNKB202402200001</strain>
        <tissue evidence="2">Leaf</tissue>
    </source>
</reference>
<comment type="caution">
    <text evidence="2">The sequence shown here is derived from an EMBL/GenBank/DDBJ whole genome shotgun (WGS) entry which is preliminary data.</text>
</comment>
<dbReference type="AlphaFoldDB" id="A0ABD1VM85"/>
<gene>
    <name evidence="1" type="ORF">Fot_19015</name>
    <name evidence="2" type="ORF">Fot_19129</name>
</gene>
<name>A0ABD1VM85_9LAMI</name>
<keyword evidence="3" id="KW-1185">Reference proteome</keyword>
<sequence length="104" mass="11499">MKSKKRRRSGEGINNSIVELASGIKELVSATIPYLTTLIGVLSKEESDLSTKMAEELYKIEGLSAQQRIKTGRSIISDSSMATLFYGDTSRKPKVFIGKDLWLS</sequence>
<organism evidence="2 3">
    <name type="scientific">Forsythia ovata</name>
    <dbReference type="NCBI Taxonomy" id="205694"/>
    <lineage>
        <taxon>Eukaryota</taxon>
        <taxon>Viridiplantae</taxon>
        <taxon>Streptophyta</taxon>
        <taxon>Embryophyta</taxon>
        <taxon>Tracheophyta</taxon>
        <taxon>Spermatophyta</taxon>
        <taxon>Magnoliopsida</taxon>
        <taxon>eudicotyledons</taxon>
        <taxon>Gunneridae</taxon>
        <taxon>Pentapetalae</taxon>
        <taxon>asterids</taxon>
        <taxon>lamiids</taxon>
        <taxon>Lamiales</taxon>
        <taxon>Oleaceae</taxon>
        <taxon>Forsythieae</taxon>
        <taxon>Forsythia</taxon>
    </lineage>
</organism>
<proteinExistence type="predicted"/>
<dbReference type="EMBL" id="JBFOLJ010000005">
    <property type="protein sequence ID" value="KAL2537738.1"/>
    <property type="molecule type" value="Genomic_DNA"/>
</dbReference>
<dbReference type="Proteomes" id="UP001604277">
    <property type="component" value="Unassembled WGS sequence"/>
</dbReference>
<evidence type="ECO:0000313" key="2">
    <source>
        <dbReference type="EMBL" id="KAL2537738.1"/>
    </source>
</evidence>
<protein>
    <submittedName>
        <fullName evidence="2">Uncharacterized protein</fullName>
    </submittedName>
</protein>
<accession>A0ABD1VM85</accession>
<evidence type="ECO:0000313" key="1">
    <source>
        <dbReference type="EMBL" id="KAL2537624.1"/>
    </source>
</evidence>
<reference evidence="3" key="1">
    <citation type="submission" date="2024-07" db="EMBL/GenBank/DDBJ databases">
        <title>Two chromosome-level genome assemblies of Korean endemic species Abeliophyllum distichum and Forsythia ovata (Oleaceae).</title>
        <authorList>
            <person name="Jang H."/>
        </authorList>
    </citation>
    <scope>NUCLEOTIDE SEQUENCE [LARGE SCALE GENOMIC DNA]</scope>
</reference>
<dbReference type="EMBL" id="JBFOLJ010000005">
    <property type="protein sequence ID" value="KAL2537624.1"/>
    <property type="molecule type" value="Genomic_DNA"/>
</dbReference>